<dbReference type="AlphaFoldDB" id="A0AAE3EXQ1"/>
<evidence type="ECO:0000313" key="2">
    <source>
        <dbReference type="Proteomes" id="UP001200642"/>
    </source>
</evidence>
<dbReference type="Proteomes" id="UP001200642">
    <property type="component" value="Unassembled WGS sequence"/>
</dbReference>
<gene>
    <name evidence="1" type="ORF">K8352_13125</name>
</gene>
<organism evidence="1 2">
    <name type="scientific">Cerina litoralis</name>
    <dbReference type="NCBI Taxonomy" id="2874477"/>
    <lineage>
        <taxon>Bacteria</taxon>
        <taxon>Pseudomonadati</taxon>
        <taxon>Bacteroidota</taxon>
        <taxon>Flavobacteriia</taxon>
        <taxon>Flavobacteriales</taxon>
        <taxon>Flavobacteriaceae</taxon>
        <taxon>Cerina</taxon>
    </lineage>
</organism>
<accession>A0AAE3EXQ1</accession>
<dbReference type="EMBL" id="JAIRBC010000019">
    <property type="protein sequence ID" value="MCG2461696.1"/>
    <property type="molecule type" value="Genomic_DNA"/>
</dbReference>
<proteinExistence type="predicted"/>
<evidence type="ECO:0000313" key="1">
    <source>
        <dbReference type="EMBL" id="MCG2461696.1"/>
    </source>
</evidence>
<protein>
    <submittedName>
        <fullName evidence="1">Uncharacterized protein</fullName>
    </submittedName>
</protein>
<comment type="caution">
    <text evidence="1">The sequence shown here is derived from an EMBL/GenBank/DDBJ whole genome shotgun (WGS) entry which is preliminary data.</text>
</comment>
<name>A0AAE3EXQ1_9FLAO</name>
<dbReference type="RefSeq" id="WP_317902839.1">
    <property type="nucleotide sequence ID" value="NZ_JAIRBC010000019.1"/>
</dbReference>
<reference evidence="1" key="1">
    <citation type="submission" date="2023-02" db="EMBL/GenBank/DDBJ databases">
        <title>Genome of Flavobacteriaceae gen. nov. sp. strain F89.</title>
        <authorList>
            <person name="Wang Y."/>
        </authorList>
    </citation>
    <scope>NUCLEOTIDE SEQUENCE</scope>
    <source>
        <strain evidence="1">F89</strain>
    </source>
</reference>
<sequence length="129" mass="14817">MGITLNLGFGTVKIYGRYIIAEVNEGVVLGHEHHDVLEEIAETYYHNTTFVYISHRIHSYAVDPMIYVRTSKLTNLVGFAYVSEHTLPLTNAQLEKAFLKKPNFMGRNLENAIQWAIELTEKEQHLVLQ</sequence>
<keyword evidence="2" id="KW-1185">Reference proteome</keyword>